<reference evidence="1 2" key="1">
    <citation type="journal article" date="2022" name="Plant J.">
        <title>Chromosome-level genome of Camellia lanceoleosa provides a valuable resource for understanding genome evolution and self-incompatibility.</title>
        <authorList>
            <person name="Gong W."/>
            <person name="Xiao S."/>
            <person name="Wang L."/>
            <person name="Liao Z."/>
            <person name="Chang Y."/>
            <person name="Mo W."/>
            <person name="Hu G."/>
            <person name="Li W."/>
            <person name="Zhao G."/>
            <person name="Zhu H."/>
            <person name="Hu X."/>
            <person name="Ji K."/>
            <person name="Xiang X."/>
            <person name="Song Q."/>
            <person name="Yuan D."/>
            <person name="Jin S."/>
            <person name="Zhang L."/>
        </authorList>
    </citation>
    <scope>NUCLEOTIDE SEQUENCE [LARGE SCALE GENOMIC DNA]</scope>
    <source>
        <strain evidence="1">SQ_2022a</strain>
    </source>
</reference>
<name>A0ACC0FGV3_9ERIC</name>
<sequence>MASGVTCIQRLDGLRDSAIQTKYHISLRSSSMREPRYPLPRVILFFREMPRMSVLSLLEFLGAIRAGVCCFAGKWHPPPPEGPRVHS</sequence>
<proteinExistence type="predicted"/>
<comment type="caution">
    <text evidence="1">The sequence shown here is derived from an EMBL/GenBank/DDBJ whole genome shotgun (WGS) entry which is preliminary data.</text>
</comment>
<accession>A0ACC0FGV3</accession>
<evidence type="ECO:0000313" key="1">
    <source>
        <dbReference type="EMBL" id="KAI7987935.1"/>
    </source>
</evidence>
<evidence type="ECO:0000313" key="2">
    <source>
        <dbReference type="Proteomes" id="UP001060215"/>
    </source>
</evidence>
<keyword evidence="2" id="KW-1185">Reference proteome</keyword>
<dbReference type="EMBL" id="CM045771">
    <property type="protein sequence ID" value="KAI7987935.1"/>
    <property type="molecule type" value="Genomic_DNA"/>
</dbReference>
<protein>
    <submittedName>
        <fullName evidence="1">Uncharacterized protein</fullName>
    </submittedName>
</protein>
<dbReference type="Proteomes" id="UP001060215">
    <property type="component" value="Chromosome 14"/>
</dbReference>
<gene>
    <name evidence="1" type="ORF">LOK49_LG13G00013</name>
</gene>
<organism evidence="1 2">
    <name type="scientific">Camellia lanceoleosa</name>
    <dbReference type="NCBI Taxonomy" id="1840588"/>
    <lineage>
        <taxon>Eukaryota</taxon>
        <taxon>Viridiplantae</taxon>
        <taxon>Streptophyta</taxon>
        <taxon>Embryophyta</taxon>
        <taxon>Tracheophyta</taxon>
        <taxon>Spermatophyta</taxon>
        <taxon>Magnoliopsida</taxon>
        <taxon>eudicotyledons</taxon>
        <taxon>Gunneridae</taxon>
        <taxon>Pentapetalae</taxon>
        <taxon>asterids</taxon>
        <taxon>Ericales</taxon>
        <taxon>Theaceae</taxon>
        <taxon>Camellia</taxon>
    </lineage>
</organism>